<dbReference type="InParanoid" id="G0NN14"/>
<keyword evidence="3" id="KW-1185">Reference proteome</keyword>
<feature type="transmembrane region" description="Helical" evidence="1">
    <location>
        <begin position="297"/>
        <end position="315"/>
    </location>
</feature>
<dbReference type="eggNOG" id="ENOG502TFDS">
    <property type="taxonomic scope" value="Eukaryota"/>
</dbReference>
<dbReference type="EMBL" id="GL379912">
    <property type="protein sequence ID" value="EGT34308.1"/>
    <property type="molecule type" value="Genomic_DNA"/>
</dbReference>
<dbReference type="Proteomes" id="UP000008068">
    <property type="component" value="Unassembled WGS sequence"/>
</dbReference>
<dbReference type="PANTHER" id="PTHR47516">
    <property type="entry name" value="SERPENTINE RECEPTOR, CLASS U-RELATED"/>
    <property type="match status" value="1"/>
</dbReference>
<dbReference type="OrthoDB" id="5903366at2759"/>
<feature type="transmembrane region" description="Helical" evidence="1">
    <location>
        <begin position="243"/>
        <end position="261"/>
    </location>
</feature>
<sequence>MAGIRCKTAEHVRANPIAVKYYIFYEATNNNPIWPSYKNIKMLGKVSKYYQAVVATWDPGFQHIYIEINNDYSVLWLDNYQIQYGFSTKTDPLRGNPKLKLENLYFKFKTSFPSKSTEYIENEFKKLQQKFVTKRLQIDTTASHEELSIIPFLKLDPREEIEEITLLFQDDNYSTEQVLRNRLTPLGLLEQCQNVVNLDITINGDPGCFPVESFLKCKKLRVFSVANRWTLKIVQKWRKITRVSFFVILVIACLAAIPHFSTDGVCIPKGSPYLFGAILIISQFYLSNPSAVSLEDMIFNGLACLIIIVLKGFMVRKLDQRRSLNILQSVNQTAKIERTLTRTIIILLIPLVVNFVISAMVLFQVFQFAPSLISHLSMIRPALLDARTHIVTLYFYFTNPIFKNDKITFKVSTSQNLRS</sequence>
<evidence type="ECO:0000256" key="1">
    <source>
        <dbReference type="SAM" id="Phobius"/>
    </source>
</evidence>
<evidence type="ECO:0000313" key="2">
    <source>
        <dbReference type="EMBL" id="EGT34308.1"/>
    </source>
</evidence>
<keyword evidence="1" id="KW-1133">Transmembrane helix</keyword>
<organism evidence="3">
    <name type="scientific">Caenorhabditis brenneri</name>
    <name type="common">Nematode worm</name>
    <dbReference type="NCBI Taxonomy" id="135651"/>
    <lineage>
        <taxon>Eukaryota</taxon>
        <taxon>Metazoa</taxon>
        <taxon>Ecdysozoa</taxon>
        <taxon>Nematoda</taxon>
        <taxon>Chromadorea</taxon>
        <taxon>Rhabditida</taxon>
        <taxon>Rhabditina</taxon>
        <taxon>Rhabditomorpha</taxon>
        <taxon>Rhabditoidea</taxon>
        <taxon>Rhabditidae</taxon>
        <taxon>Peloderinae</taxon>
        <taxon>Caenorhabditis</taxon>
    </lineage>
</organism>
<gene>
    <name evidence="2" type="ORF">CAEBREN_13023</name>
</gene>
<dbReference type="Pfam" id="PF10322">
    <property type="entry name" value="7TM_GPCR_Sru"/>
    <property type="match status" value="1"/>
</dbReference>
<protein>
    <submittedName>
        <fullName evidence="2">Uncharacterized protein</fullName>
    </submittedName>
</protein>
<dbReference type="HOGENOM" id="CLU_655922_0_0_1"/>
<feature type="transmembrane region" description="Helical" evidence="1">
    <location>
        <begin position="344"/>
        <end position="366"/>
    </location>
</feature>
<name>G0NN14_CAEBE</name>
<proteinExistence type="predicted"/>
<evidence type="ECO:0000313" key="3">
    <source>
        <dbReference type="Proteomes" id="UP000008068"/>
    </source>
</evidence>
<dbReference type="AlphaFoldDB" id="G0NN14"/>
<dbReference type="PANTHER" id="PTHR47516:SF2">
    <property type="entry name" value="SERPENTINE RECEPTOR CLASS GAMMA"/>
    <property type="match status" value="1"/>
</dbReference>
<dbReference type="InterPro" id="IPR003839">
    <property type="entry name" value="7TM_GPCR_serpentine_rcpt_Sru"/>
</dbReference>
<accession>G0NN14</accession>
<keyword evidence="1" id="KW-0472">Membrane</keyword>
<reference evidence="3" key="1">
    <citation type="submission" date="2011-07" db="EMBL/GenBank/DDBJ databases">
        <authorList>
            <consortium name="Caenorhabditis brenneri Sequencing and Analysis Consortium"/>
            <person name="Wilson R.K."/>
        </authorList>
    </citation>
    <scope>NUCLEOTIDE SEQUENCE [LARGE SCALE GENOMIC DNA]</scope>
    <source>
        <strain evidence="3">PB2801</strain>
    </source>
</reference>
<keyword evidence="1" id="KW-0812">Transmembrane</keyword>